<dbReference type="InterPro" id="IPR046960">
    <property type="entry name" value="PPR_At4g14850-like_plant"/>
</dbReference>
<organism evidence="3 4">
    <name type="scientific">Thlaspi arvense</name>
    <name type="common">Field penny-cress</name>
    <dbReference type="NCBI Taxonomy" id="13288"/>
    <lineage>
        <taxon>Eukaryota</taxon>
        <taxon>Viridiplantae</taxon>
        <taxon>Streptophyta</taxon>
        <taxon>Embryophyta</taxon>
        <taxon>Tracheophyta</taxon>
        <taxon>Spermatophyta</taxon>
        <taxon>Magnoliopsida</taxon>
        <taxon>eudicotyledons</taxon>
        <taxon>Gunneridae</taxon>
        <taxon>Pentapetalae</taxon>
        <taxon>rosids</taxon>
        <taxon>malvids</taxon>
        <taxon>Brassicales</taxon>
        <taxon>Brassicaceae</taxon>
        <taxon>Thlaspideae</taxon>
        <taxon>Thlaspi</taxon>
    </lineage>
</organism>
<evidence type="ECO:0000313" key="4">
    <source>
        <dbReference type="Proteomes" id="UP000836841"/>
    </source>
</evidence>
<keyword evidence="4" id="KW-1185">Reference proteome</keyword>
<dbReference type="InterPro" id="IPR002885">
    <property type="entry name" value="PPR_rpt"/>
</dbReference>
<gene>
    <name evidence="3" type="ORF">TAV2_LOCUS25792</name>
</gene>
<dbReference type="PROSITE" id="PS51375">
    <property type="entry name" value="PPR"/>
    <property type="match status" value="1"/>
</dbReference>
<dbReference type="PANTHER" id="PTHR47926">
    <property type="entry name" value="PENTATRICOPEPTIDE REPEAT-CONTAINING PROTEIN"/>
    <property type="match status" value="1"/>
</dbReference>
<accession>A0AAU9T4L6</accession>
<dbReference type="InterPro" id="IPR011990">
    <property type="entry name" value="TPR-like_helical_dom_sf"/>
</dbReference>
<proteinExistence type="predicted"/>
<name>A0AAU9T4L6_THLAR</name>
<evidence type="ECO:0000256" key="2">
    <source>
        <dbReference type="PROSITE-ProRule" id="PRU00708"/>
    </source>
</evidence>
<feature type="repeat" description="PPR" evidence="2">
    <location>
        <begin position="118"/>
        <end position="152"/>
    </location>
</feature>
<evidence type="ECO:0008006" key="5">
    <source>
        <dbReference type="Google" id="ProtNLM"/>
    </source>
</evidence>
<reference evidence="3 4" key="1">
    <citation type="submission" date="2022-03" db="EMBL/GenBank/DDBJ databases">
        <authorList>
            <person name="Nunn A."/>
            <person name="Chopra R."/>
            <person name="Nunn A."/>
            <person name="Contreras Garrido A."/>
        </authorList>
    </citation>
    <scope>NUCLEOTIDE SEQUENCE [LARGE SCALE GENOMIC DNA]</scope>
</reference>
<dbReference type="GO" id="GO:0009451">
    <property type="term" value="P:RNA modification"/>
    <property type="evidence" value="ECO:0007669"/>
    <property type="project" value="InterPro"/>
</dbReference>
<feature type="non-terminal residue" evidence="3">
    <location>
        <position position="1"/>
    </location>
</feature>
<evidence type="ECO:0000313" key="3">
    <source>
        <dbReference type="EMBL" id="CAH2079224.1"/>
    </source>
</evidence>
<keyword evidence="1" id="KW-0677">Repeat</keyword>
<protein>
    <recommendedName>
        <fullName evidence="5">Pentatricopeptide repeat-containing protein</fullName>
    </recommendedName>
</protein>
<dbReference type="Proteomes" id="UP000836841">
    <property type="component" value="Chromosome 7"/>
</dbReference>
<dbReference type="NCBIfam" id="TIGR00756">
    <property type="entry name" value="PPR"/>
    <property type="match status" value="1"/>
</dbReference>
<dbReference type="EMBL" id="OU466863">
    <property type="protein sequence ID" value="CAH2079224.1"/>
    <property type="molecule type" value="Genomic_DNA"/>
</dbReference>
<evidence type="ECO:0000256" key="1">
    <source>
        <dbReference type="ARBA" id="ARBA00022737"/>
    </source>
</evidence>
<dbReference type="GO" id="GO:0003723">
    <property type="term" value="F:RNA binding"/>
    <property type="evidence" value="ECO:0007669"/>
    <property type="project" value="InterPro"/>
</dbReference>
<sequence length="171" mass="18563">MDENQKTTTANECLSLTIFINSSTARGFEPLPPQKPSMPKSSSSASGGLHPDDFVFSALVKACANLGSIKLGKQVHCRFIVTEYSHDDVVKSSLVDMYAKCDSPDVAKVVFDSIRSKNTISWTAMVSGFAKSGRKEEALELFRALPIKNLYSWTALISGFVQSGKGLEAFS</sequence>
<dbReference type="AlphaFoldDB" id="A0AAU9T4L6"/>
<dbReference type="Gene3D" id="1.25.40.10">
    <property type="entry name" value="Tetratricopeptide repeat domain"/>
    <property type="match status" value="1"/>
</dbReference>
<dbReference type="Pfam" id="PF01535">
    <property type="entry name" value="PPR"/>
    <property type="match status" value="3"/>
</dbReference>